<accession>A0A0L6JWL8</accession>
<sequence>MVKIKRYCIQITSFLLGNSYIKGFLEGTIYNGNLKKLCFPGLNCYSCPGALGSCPIGSMQAIALDIKYKFSMYIAGILILIGTLVGRAVCGWICPFGFFQELLYKVPFKKIGILKLFEKLKYVILFVTVILLPALYVSFDLALDSPYFCKLICPVGTLEAGIPLAIAKEGIRSTLGLLFGWKMVILIGVIVLSMAAKRPFCRVLCPLGAIYSIFNKISFYRMEVSPSKCTRCGKCKSICPVDHTIYERPNGLECIRCGDCKKNCPQGAIKSYLGNRELGPKPDNFTPSNKNSYNI</sequence>
<feature type="domain" description="4Fe-4S ferredoxin-type" evidence="8">
    <location>
        <begin position="253"/>
        <end position="274"/>
    </location>
</feature>
<keyword evidence="10" id="KW-1185">Reference proteome</keyword>
<dbReference type="PROSITE" id="PS51379">
    <property type="entry name" value="4FE4S_FER_2"/>
    <property type="match status" value="2"/>
</dbReference>
<evidence type="ECO:0000256" key="6">
    <source>
        <dbReference type="ARBA" id="ARBA00023014"/>
    </source>
</evidence>
<feature type="transmembrane region" description="Helical" evidence="7">
    <location>
        <begin position="73"/>
        <end position="99"/>
    </location>
</feature>
<evidence type="ECO:0000259" key="8">
    <source>
        <dbReference type="PROSITE" id="PS51379"/>
    </source>
</evidence>
<dbReference type="Gene3D" id="3.30.70.20">
    <property type="match status" value="1"/>
</dbReference>
<evidence type="ECO:0000256" key="4">
    <source>
        <dbReference type="ARBA" id="ARBA00022982"/>
    </source>
</evidence>
<dbReference type="InterPro" id="IPR017900">
    <property type="entry name" value="4Fe4S_Fe_S_CS"/>
</dbReference>
<keyword evidence="7" id="KW-0472">Membrane</keyword>
<dbReference type="OrthoDB" id="9806398at2"/>
<dbReference type="EMBL" id="LGTC01000001">
    <property type="protein sequence ID" value="KNY30233.1"/>
    <property type="molecule type" value="Genomic_DNA"/>
</dbReference>
<dbReference type="PANTHER" id="PTHR30176:SF3">
    <property type="entry name" value="FERREDOXIN-TYPE PROTEIN NAPH"/>
    <property type="match status" value="1"/>
</dbReference>
<dbReference type="PANTHER" id="PTHR30176">
    <property type="entry name" value="FERREDOXIN-TYPE PROTEIN NAPH"/>
    <property type="match status" value="1"/>
</dbReference>
<keyword evidence="6" id="KW-0411">Iron-sulfur</keyword>
<proteinExistence type="predicted"/>
<dbReference type="Pfam" id="PF12801">
    <property type="entry name" value="Fer4_5"/>
    <property type="match status" value="3"/>
</dbReference>
<evidence type="ECO:0000256" key="3">
    <source>
        <dbReference type="ARBA" id="ARBA00022723"/>
    </source>
</evidence>
<dbReference type="InterPro" id="IPR017896">
    <property type="entry name" value="4Fe4S_Fe-S-bd"/>
</dbReference>
<feature type="transmembrane region" description="Helical" evidence="7">
    <location>
        <begin position="174"/>
        <end position="196"/>
    </location>
</feature>
<dbReference type="RefSeq" id="WP_050753912.1">
    <property type="nucleotide sequence ID" value="NZ_JQKC01000038.1"/>
</dbReference>
<keyword evidence="5" id="KW-0408">Iron</keyword>
<dbReference type="GO" id="GO:0046872">
    <property type="term" value="F:metal ion binding"/>
    <property type="evidence" value="ECO:0007669"/>
    <property type="project" value="UniProtKB-KW"/>
</dbReference>
<evidence type="ECO:0000313" key="10">
    <source>
        <dbReference type="Proteomes" id="UP000036923"/>
    </source>
</evidence>
<keyword evidence="3" id="KW-0479">Metal-binding</keyword>
<keyword evidence="2" id="KW-0004">4Fe-4S</keyword>
<evidence type="ECO:0000256" key="5">
    <source>
        <dbReference type="ARBA" id="ARBA00023004"/>
    </source>
</evidence>
<dbReference type="InterPro" id="IPR051684">
    <property type="entry name" value="Electron_Trans/Redox"/>
</dbReference>
<dbReference type="AlphaFoldDB" id="A0A0L6JWL8"/>
<dbReference type="SUPFAM" id="SSF54862">
    <property type="entry name" value="4Fe-4S ferredoxins"/>
    <property type="match status" value="1"/>
</dbReference>
<protein>
    <recommendedName>
        <fullName evidence="8">4Fe-4S ferredoxin-type domain-containing protein</fullName>
    </recommendedName>
</protein>
<evidence type="ECO:0000256" key="1">
    <source>
        <dbReference type="ARBA" id="ARBA00022448"/>
    </source>
</evidence>
<feature type="domain" description="4Fe-4S ferredoxin-type" evidence="8">
    <location>
        <begin position="220"/>
        <end position="250"/>
    </location>
</feature>
<dbReference type="GO" id="GO:0005886">
    <property type="term" value="C:plasma membrane"/>
    <property type="evidence" value="ECO:0007669"/>
    <property type="project" value="TreeGrafter"/>
</dbReference>
<dbReference type="PROSITE" id="PS00198">
    <property type="entry name" value="4FE4S_FER_1"/>
    <property type="match status" value="2"/>
</dbReference>
<gene>
    <name evidence="9" type="ORF">Bccel_5510</name>
</gene>
<evidence type="ECO:0000256" key="2">
    <source>
        <dbReference type="ARBA" id="ARBA00022485"/>
    </source>
</evidence>
<organism evidence="9 10">
    <name type="scientific">Pseudobacteroides cellulosolvens ATCC 35603 = DSM 2933</name>
    <dbReference type="NCBI Taxonomy" id="398512"/>
    <lineage>
        <taxon>Bacteria</taxon>
        <taxon>Bacillati</taxon>
        <taxon>Bacillota</taxon>
        <taxon>Clostridia</taxon>
        <taxon>Eubacteriales</taxon>
        <taxon>Oscillospiraceae</taxon>
        <taxon>Pseudobacteroides</taxon>
    </lineage>
</organism>
<dbReference type="PATRIC" id="fig|398512.5.peg.5782"/>
<dbReference type="GO" id="GO:0051539">
    <property type="term" value="F:4 iron, 4 sulfur cluster binding"/>
    <property type="evidence" value="ECO:0007669"/>
    <property type="project" value="UniProtKB-KW"/>
</dbReference>
<reference evidence="10" key="1">
    <citation type="submission" date="2015-07" db="EMBL/GenBank/DDBJ databases">
        <title>Near-Complete Genome Sequence of the Cellulolytic Bacterium Bacteroides (Pseudobacteroides) cellulosolvens ATCC 35603.</title>
        <authorList>
            <person name="Dassa B."/>
            <person name="Utturkar S.M."/>
            <person name="Klingeman D.M."/>
            <person name="Hurt R.A."/>
            <person name="Keller M."/>
            <person name="Xu J."/>
            <person name="Reddy Y.H.K."/>
            <person name="Borovok I."/>
            <person name="Grinberg I.R."/>
            <person name="Lamed R."/>
            <person name="Zhivin O."/>
            <person name="Bayer E.A."/>
            <person name="Brown S.D."/>
        </authorList>
    </citation>
    <scope>NUCLEOTIDE SEQUENCE [LARGE SCALE GENOMIC DNA]</scope>
    <source>
        <strain evidence="10">DSM 2933</strain>
    </source>
</reference>
<feature type="transmembrane region" description="Helical" evidence="7">
    <location>
        <begin position="120"/>
        <end position="139"/>
    </location>
</feature>
<keyword evidence="1" id="KW-0813">Transport</keyword>
<evidence type="ECO:0000313" key="9">
    <source>
        <dbReference type="EMBL" id="KNY30233.1"/>
    </source>
</evidence>
<dbReference type="eggNOG" id="COG0348">
    <property type="taxonomic scope" value="Bacteria"/>
</dbReference>
<name>A0A0L6JWL8_9FIRM</name>
<comment type="caution">
    <text evidence="9">The sequence shown here is derived from an EMBL/GenBank/DDBJ whole genome shotgun (WGS) entry which is preliminary data.</text>
</comment>
<keyword evidence="4" id="KW-0249">Electron transport</keyword>
<evidence type="ECO:0000256" key="7">
    <source>
        <dbReference type="SAM" id="Phobius"/>
    </source>
</evidence>
<keyword evidence="7" id="KW-1133">Transmembrane helix</keyword>
<dbReference type="STRING" id="398512.Bccel_5510"/>
<keyword evidence="7" id="KW-0812">Transmembrane</keyword>
<dbReference type="Proteomes" id="UP000036923">
    <property type="component" value="Unassembled WGS sequence"/>
</dbReference>
<dbReference type="Pfam" id="PF00037">
    <property type="entry name" value="Fer4"/>
    <property type="match status" value="1"/>
</dbReference>